<feature type="non-terminal residue" evidence="1">
    <location>
        <position position="1"/>
    </location>
</feature>
<keyword evidence="2" id="KW-1185">Reference proteome</keyword>
<accession>A0A3L5TV71</accession>
<protein>
    <submittedName>
        <fullName evidence="1">Glutaminase mitochondrial kidney</fullName>
    </submittedName>
</protein>
<organism evidence="1 2">
    <name type="scientific">Mytilus galloprovincialis</name>
    <name type="common">Mediterranean mussel</name>
    <dbReference type="NCBI Taxonomy" id="29158"/>
    <lineage>
        <taxon>Eukaryota</taxon>
        <taxon>Metazoa</taxon>
        <taxon>Spiralia</taxon>
        <taxon>Lophotrochozoa</taxon>
        <taxon>Mollusca</taxon>
        <taxon>Bivalvia</taxon>
        <taxon>Autobranchia</taxon>
        <taxon>Pteriomorphia</taxon>
        <taxon>Mytilida</taxon>
        <taxon>Mytiloidea</taxon>
        <taxon>Mytilidae</taxon>
        <taxon>Mytilinae</taxon>
        <taxon>Mytilus</taxon>
    </lineage>
</organism>
<name>A0A3L5TV71_MYTGA</name>
<evidence type="ECO:0000313" key="2">
    <source>
        <dbReference type="Proteomes" id="UP000266721"/>
    </source>
</evidence>
<gene>
    <name evidence="1" type="ORF">AM593_00504</name>
</gene>
<dbReference type="PANTHER" id="PTHR47303:SF1">
    <property type="entry name" value="NF-KAPPA-B INHIBITOR BETA"/>
    <property type="match status" value="1"/>
</dbReference>
<feature type="non-terminal residue" evidence="1">
    <location>
        <position position="163"/>
    </location>
</feature>
<dbReference type="AlphaFoldDB" id="A0A3L5TV71"/>
<dbReference type="SMR" id="A0A3L5TV71"/>
<dbReference type="InterPro" id="IPR002110">
    <property type="entry name" value="Ankyrin_rpt"/>
</dbReference>
<dbReference type="InterPro" id="IPR036770">
    <property type="entry name" value="Ankyrin_rpt-contain_sf"/>
</dbReference>
<proteinExistence type="predicted"/>
<evidence type="ECO:0000313" key="1">
    <source>
        <dbReference type="EMBL" id="OPL33551.1"/>
    </source>
</evidence>
<reference evidence="1 2" key="1">
    <citation type="journal article" date="2016" name="PLoS ONE">
        <title>A First Insight into the Genome of the Filter-Feeder Mussel Mytilus galloprovincialis.</title>
        <authorList>
            <person name="Murgarella M."/>
            <person name="Puiu D."/>
            <person name="Novoa B."/>
            <person name="Figueras A."/>
            <person name="Posada D."/>
            <person name="Canchaya C."/>
        </authorList>
    </citation>
    <scope>NUCLEOTIDE SEQUENCE [LARGE SCALE GENOMIC DNA]</scope>
    <source>
        <tissue evidence="1">Muscle</tissue>
    </source>
</reference>
<dbReference type="SMART" id="SM00248">
    <property type="entry name" value="ANK"/>
    <property type="match status" value="2"/>
</dbReference>
<comment type="caution">
    <text evidence="1">The sequence shown here is derived from an EMBL/GenBank/DDBJ whole genome shotgun (WGS) entry which is preliminary data.</text>
</comment>
<dbReference type="EMBL" id="KV582427">
    <property type="protein sequence ID" value="OPL33551.1"/>
    <property type="molecule type" value="Genomic_DNA"/>
</dbReference>
<dbReference type="Proteomes" id="UP000266721">
    <property type="component" value="Unassembled WGS sequence"/>
</dbReference>
<dbReference type="Gene3D" id="1.25.40.20">
    <property type="entry name" value="Ankyrin repeat-containing domain"/>
    <property type="match status" value="1"/>
</dbReference>
<dbReference type="Pfam" id="PF12796">
    <property type="entry name" value="Ank_2"/>
    <property type="match status" value="1"/>
</dbReference>
<dbReference type="PANTHER" id="PTHR47303">
    <property type="match status" value="1"/>
</dbReference>
<sequence>MDLSNSEGRTALHAAAVNGIESVYKEQTRQKRPVDYVPDNGNKVNRHIRQKLRAYMDAILLKSASKPELQNKTEELPPNRQTQIVRLLNCASRGNIQRMKNFKEAKYEMDLCDYDNRTALHIAVSDNQEHIVDFLLGECNLQNVARDMKDRWNNTPLSIAKEP</sequence>
<dbReference type="SUPFAM" id="SSF48403">
    <property type="entry name" value="Ankyrin repeat"/>
    <property type="match status" value="1"/>
</dbReference>